<accession>A0A448WGA6</accession>
<reference evidence="2" key="1">
    <citation type="submission" date="2018-11" db="EMBL/GenBank/DDBJ databases">
        <authorList>
            <consortium name="Pathogen Informatics"/>
        </authorList>
    </citation>
    <scope>NUCLEOTIDE SEQUENCE</scope>
</reference>
<organism evidence="2 3">
    <name type="scientific">Protopolystoma xenopodis</name>
    <dbReference type="NCBI Taxonomy" id="117903"/>
    <lineage>
        <taxon>Eukaryota</taxon>
        <taxon>Metazoa</taxon>
        <taxon>Spiralia</taxon>
        <taxon>Lophotrochozoa</taxon>
        <taxon>Platyhelminthes</taxon>
        <taxon>Monogenea</taxon>
        <taxon>Polyopisthocotylea</taxon>
        <taxon>Polystomatidea</taxon>
        <taxon>Polystomatidae</taxon>
        <taxon>Protopolystoma</taxon>
    </lineage>
</organism>
<dbReference type="EMBL" id="CAAALY010010700">
    <property type="protein sequence ID" value="VEL11051.1"/>
    <property type="molecule type" value="Genomic_DNA"/>
</dbReference>
<name>A0A448WGA6_9PLAT</name>
<keyword evidence="3" id="KW-1185">Reference proteome</keyword>
<evidence type="ECO:0000313" key="2">
    <source>
        <dbReference type="EMBL" id="VEL11051.1"/>
    </source>
</evidence>
<sequence length="85" mass="9407">MAKLTDEADFDAGKTSGNVSRPWSDFGNDHEYNGLRTSLTLVCIPLVNRCANFCKFSVALSYLLLTSAPFLIRSANPTRAFYLDP</sequence>
<dbReference type="AlphaFoldDB" id="A0A448WGA6"/>
<feature type="region of interest" description="Disordered" evidence="1">
    <location>
        <begin position="1"/>
        <end position="21"/>
    </location>
</feature>
<gene>
    <name evidence="2" type="ORF">PXEA_LOCUS4491</name>
</gene>
<evidence type="ECO:0000256" key="1">
    <source>
        <dbReference type="SAM" id="MobiDB-lite"/>
    </source>
</evidence>
<proteinExistence type="predicted"/>
<comment type="caution">
    <text evidence="2">The sequence shown here is derived from an EMBL/GenBank/DDBJ whole genome shotgun (WGS) entry which is preliminary data.</text>
</comment>
<protein>
    <submittedName>
        <fullName evidence="2">Uncharacterized protein</fullName>
    </submittedName>
</protein>
<dbReference type="Proteomes" id="UP000784294">
    <property type="component" value="Unassembled WGS sequence"/>
</dbReference>
<evidence type="ECO:0000313" key="3">
    <source>
        <dbReference type="Proteomes" id="UP000784294"/>
    </source>
</evidence>